<dbReference type="KEGG" id="lvi:G7068_11640"/>
<feature type="transmembrane region" description="Helical" evidence="4">
    <location>
        <begin position="290"/>
        <end position="308"/>
    </location>
</feature>
<keyword evidence="2" id="KW-0802">TPR repeat</keyword>
<keyword evidence="4" id="KW-0472">Membrane</keyword>
<name>A0A6G7XGS4_9MICO</name>
<feature type="transmembrane region" description="Helical" evidence="4">
    <location>
        <begin position="329"/>
        <end position="355"/>
    </location>
</feature>
<gene>
    <name evidence="5" type="ORF">G7068_11640</name>
</gene>
<dbReference type="PANTHER" id="PTHR44943:SF8">
    <property type="entry name" value="TPR REPEAT-CONTAINING PROTEIN MJ0263"/>
    <property type="match status" value="1"/>
</dbReference>
<feature type="region of interest" description="Disordered" evidence="3">
    <location>
        <begin position="534"/>
        <end position="582"/>
    </location>
</feature>
<feature type="transmembrane region" description="Helical" evidence="4">
    <location>
        <begin position="491"/>
        <end position="511"/>
    </location>
</feature>
<dbReference type="AlphaFoldDB" id="A0A6G7XGS4"/>
<dbReference type="Proteomes" id="UP000502677">
    <property type="component" value="Chromosome"/>
</dbReference>
<evidence type="ECO:0000313" key="6">
    <source>
        <dbReference type="Proteomes" id="UP000502677"/>
    </source>
</evidence>
<reference evidence="5 6" key="1">
    <citation type="submission" date="2020-03" db="EMBL/GenBank/DDBJ databases">
        <title>Leucobacter sp. nov., isolated from beetles.</title>
        <authorList>
            <person name="Hyun D.-W."/>
            <person name="Bae J.-W."/>
        </authorList>
    </citation>
    <scope>NUCLEOTIDE SEQUENCE [LARGE SCALE GENOMIC DNA]</scope>
    <source>
        <strain evidence="5 6">HDW9C</strain>
    </source>
</reference>
<protein>
    <submittedName>
        <fullName evidence="5">Tetratricopeptide repeat protein</fullName>
    </submittedName>
</protein>
<evidence type="ECO:0000256" key="2">
    <source>
        <dbReference type="ARBA" id="ARBA00022803"/>
    </source>
</evidence>
<keyword evidence="6" id="KW-1185">Reference proteome</keyword>
<dbReference type="EMBL" id="CP049863">
    <property type="protein sequence ID" value="QIK63765.1"/>
    <property type="molecule type" value="Genomic_DNA"/>
</dbReference>
<dbReference type="RefSeq" id="WP_166292107.1">
    <property type="nucleotide sequence ID" value="NZ_CP049863.1"/>
</dbReference>
<proteinExistence type="predicted"/>
<dbReference type="PANTHER" id="PTHR44943">
    <property type="entry name" value="CELLULOSE SYNTHASE OPERON PROTEIN C"/>
    <property type="match status" value="1"/>
</dbReference>
<evidence type="ECO:0000313" key="5">
    <source>
        <dbReference type="EMBL" id="QIK63765.1"/>
    </source>
</evidence>
<keyword evidence="4" id="KW-1133">Transmembrane helix</keyword>
<feature type="transmembrane region" description="Helical" evidence="4">
    <location>
        <begin position="441"/>
        <end position="466"/>
    </location>
</feature>
<keyword evidence="4" id="KW-0812">Transmembrane</keyword>
<dbReference type="Pfam" id="PF14559">
    <property type="entry name" value="TPR_19"/>
    <property type="match status" value="1"/>
</dbReference>
<feature type="transmembrane region" description="Helical" evidence="4">
    <location>
        <begin position="361"/>
        <end position="383"/>
    </location>
</feature>
<evidence type="ECO:0000256" key="4">
    <source>
        <dbReference type="SAM" id="Phobius"/>
    </source>
</evidence>
<dbReference type="InterPro" id="IPR011990">
    <property type="entry name" value="TPR-like_helical_dom_sf"/>
</dbReference>
<dbReference type="Gene3D" id="1.25.40.10">
    <property type="entry name" value="Tetratricopeptide repeat domain"/>
    <property type="match status" value="2"/>
</dbReference>
<dbReference type="SUPFAM" id="SSF48452">
    <property type="entry name" value="TPR-like"/>
    <property type="match status" value="1"/>
</dbReference>
<sequence length="582" mass="64162">MSGSSLTGDMQEQRAVESALQRTELLAYQDRSGEALELLDGVLAAYPRDSDLLAQRSWLLNRLDRIDAALEAANEALSIDPYNKQALLQTSNVQLRKREYDQAEQTLLDMLQMWPEDPQFHGLYALAIARQYDSPAKAKRSDKQKRLQHRKLAFAHFEKALELAPEDPDGYEVAARVVFIFSEYRAWALDYADRGLALAPEHLGLIQIRSVILEALSAASTKRSARRESQVVAVRESNRILRLNPGNTSARLRLFHLFSYHRRSLLETPLVGMSLILLNIVIILNGDQMMLFFPGLLAAIVWTVLRIVRYRRVASQIDRGFTRAVVRGTPFAALRIVLSVIAWGVMAVTGAMLPFVRDAVLMRWMIVALGVGVLAQLAALLIWQIGYPAASQRFGGATGNADSLAHSARFRLQMLIHVVLRVLLGATVAVVFLTSKQREDATAVLGLAFAAMLLWPLVGMIAASLAERRRFAALPANSAVRDEHRAPRVSGLIWSGIAAAVVVAMLSLNLASLPVLPNKYDAVGSYRLPAAPSDSECRDQAAGHPGCPGQETKKPDPKPTYPTYTPLDIDSLKNSVIDVPEP</sequence>
<evidence type="ECO:0000256" key="3">
    <source>
        <dbReference type="SAM" id="MobiDB-lite"/>
    </source>
</evidence>
<dbReference type="InterPro" id="IPR051685">
    <property type="entry name" value="Ycf3/AcsC/BcsC/TPR_MFPF"/>
</dbReference>
<feature type="transmembrane region" description="Helical" evidence="4">
    <location>
        <begin position="265"/>
        <end position="284"/>
    </location>
</feature>
<organism evidence="5 6">
    <name type="scientific">Leucobacter viscericola</name>
    <dbReference type="NCBI Taxonomy" id="2714935"/>
    <lineage>
        <taxon>Bacteria</taxon>
        <taxon>Bacillati</taxon>
        <taxon>Actinomycetota</taxon>
        <taxon>Actinomycetes</taxon>
        <taxon>Micrococcales</taxon>
        <taxon>Microbacteriaceae</taxon>
        <taxon>Leucobacter</taxon>
    </lineage>
</organism>
<feature type="transmembrane region" description="Helical" evidence="4">
    <location>
        <begin position="414"/>
        <end position="435"/>
    </location>
</feature>
<accession>A0A6G7XGS4</accession>
<keyword evidence="1" id="KW-0677">Repeat</keyword>
<evidence type="ECO:0000256" key="1">
    <source>
        <dbReference type="ARBA" id="ARBA00022737"/>
    </source>
</evidence>